<dbReference type="InterPro" id="IPR014756">
    <property type="entry name" value="Ig_E-set"/>
</dbReference>
<evidence type="ECO:0000256" key="8">
    <source>
        <dbReference type="ARBA" id="ARBA00031076"/>
    </source>
</evidence>
<comment type="similarity">
    <text evidence="1">Belongs to the glycosyl hydrolase 13 family.</text>
</comment>
<dbReference type="Gene3D" id="3.20.20.80">
    <property type="entry name" value="Glycosidases"/>
    <property type="match status" value="1"/>
</dbReference>
<keyword evidence="4" id="KW-0326">Glycosidase</keyword>
<evidence type="ECO:0000256" key="5">
    <source>
        <dbReference type="ARBA" id="ARBA00023965"/>
    </source>
</evidence>
<dbReference type="InterPro" id="IPR004193">
    <property type="entry name" value="Glyco_hydro_13_N"/>
</dbReference>
<evidence type="ECO:0000256" key="1">
    <source>
        <dbReference type="ARBA" id="ARBA00008061"/>
    </source>
</evidence>
<dbReference type="InterPro" id="IPR013784">
    <property type="entry name" value="Carb-bd-like_fold"/>
</dbReference>
<reference evidence="10" key="1">
    <citation type="submission" date="2021-08" db="EMBL/GenBank/DDBJ databases">
        <title>Comparative analyses of Brucepasteria parasyntrophica and Teretinema zuelzerae.</title>
        <authorList>
            <person name="Song Y."/>
            <person name="Brune A."/>
        </authorList>
    </citation>
    <scope>NUCLEOTIDE SEQUENCE</scope>
    <source>
        <strain evidence="10">DSM 1903</strain>
    </source>
</reference>
<dbReference type="EMBL" id="JAINWA010000003">
    <property type="protein sequence ID" value="MCD1655774.1"/>
    <property type="molecule type" value="Genomic_DNA"/>
</dbReference>
<evidence type="ECO:0000256" key="3">
    <source>
        <dbReference type="ARBA" id="ARBA00022801"/>
    </source>
</evidence>
<organism evidence="10 11">
    <name type="scientific">Teretinema zuelzerae</name>
    <dbReference type="NCBI Taxonomy" id="156"/>
    <lineage>
        <taxon>Bacteria</taxon>
        <taxon>Pseudomonadati</taxon>
        <taxon>Spirochaetota</taxon>
        <taxon>Spirochaetia</taxon>
        <taxon>Spirochaetales</taxon>
        <taxon>Treponemataceae</taxon>
        <taxon>Teretinema</taxon>
    </lineage>
</organism>
<dbReference type="SUPFAM" id="SSF81296">
    <property type="entry name" value="E set domains"/>
    <property type="match status" value="1"/>
</dbReference>
<dbReference type="Pfam" id="PF18033">
    <property type="entry name" value="SpuA_C"/>
    <property type="match status" value="1"/>
</dbReference>
<dbReference type="CDD" id="cd10315">
    <property type="entry name" value="CBM41_pullulanase"/>
    <property type="match status" value="1"/>
</dbReference>
<dbReference type="SUPFAM" id="SSF51445">
    <property type="entry name" value="(Trans)glycosidases"/>
    <property type="match status" value="1"/>
</dbReference>
<accession>A0AAE3ELV8</accession>
<evidence type="ECO:0000256" key="4">
    <source>
        <dbReference type="ARBA" id="ARBA00023295"/>
    </source>
</evidence>
<evidence type="ECO:0000259" key="9">
    <source>
        <dbReference type="SMART" id="SM00642"/>
    </source>
</evidence>
<dbReference type="InterPro" id="IPR013783">
    <property type="entry name" value="Ig-like_fold"/>
</dbReference>
<keyword evidence="11" id="KW-1185">Reference proteome</keyword>
<keyword evidence="3" id="KW-0378">Hydrolase</keyword>
<protein>
    <recommendedName>
        <fullName evidence="6">pullulanase</fullName>
        <ecNumber evidence="6">3.2.1.41</ecNumber>
    </recommendedName>
    <alternativeName>
        <fullName evidence="7">Alpha-dextrin endo-1,6-alpha-glucosidase</fullName>
    </alternativeName>
    <alternativeName>
        <fullName evidence="8">Pullulan 6-glucanohydrolase</fullName>
    </alternativeName>
</protein>
<keyword evidence="2" id="KW-0732">Signal</keyword>
<gene>
    <name evidence="10" type="ORF">K7J14_13840</name>
</gene>
<dbReference type="GO" id="GO:0051060">
    <property type="term" value="F:pullulanase activity"/>
    <property type="evidence" value="ECO:0007669"/>
    <property type="project" value="UniProtKB-EC"/>
</dbReference>
<dbReference type="Pfam" id="PF03714">
    <property type="entry name" value="PUD"/>
    <property type="match status" value="1"/>
</dbReference>
<dbReference type="Proteomes" id="UP001198163">
    <property type="component" value="Unassembled WGS sequence"/>
</dbReference>
<sequence>MLFAVFFAASCGTSPSSSSGSLASAAAGKGSASDSAVPGSFENAAPSGLSGVIRLREKLDVKDDELAIFYVRPDKNYEPWALWLWALPGGDGNAAWPKTQNWKVQDGIGYMRFKLDGSDLGVKPIGSQGQFGMIARQKGGWTKDGDDDRLWDIALSNSVVIFSGDSNVYAARDYKPKALSAALSSLTEIQLTLSGRYGLDIDGGPSGFSVSSPSGKTWPIARVSNAEFPDDPSRNNARRVVITLAGEATLSEPLIVSNPVFEGSKAVDSSRLAITLAEKTLPSRDQPLGARYDSARKSASFALWAPTSSAAVLNLYAGADSASPDYRVPMAFDSRQGIWTASFSEKDPEGYFYDYTLTNAKGSATVLDPYARSMAAYRNEGGSGRGAVVDMGSKKAQPRGSSPAGFVTLKQREDAVIYEMSVRDFTISPDSAVEQEKGTYLAFIEKIPYLKKLGITHVQLMPVVNFYFTDETDKAYEGSGRVSGNNYNWGYDPHNYFTPEGWYSSRPEDPYSRVAELRTLIEECHKAGIGVLLDVVYNHMANTSFLDDIVPGYYFRTNAQGKLTSNSGCGNDVATERAMARRLIVDSVRHWVSEYKVDGFRFDLMGLMDTVTVLESWEAARAINPNSLFVGEGWKMYNGPVGTAGMEQAYMGKTDSVSVFNDEIRDLFKAGGFNEQGRGFLTRQGPNTEKLYRNILGQPQSNYRADDPGDNLQYLVAHDGLTLRDGIAHNAKLDPADPAQRAELVSRIKLGNFALLTSQGIAFLHGGQERGRTKPNVSKEKNETIGAYVRNSYDSSDDINQIVWTLGEGFEGLPEYTASLVELRKKFDVFRIGDMARVNASAALLPCPEESRLTLGYTLAHGDSVWIVLMNAEAKPMTFDLGSLSAKDAVVYADAAGAHLEGAKKPAGVSAADSTVTVDGLTGAVLRVKK</sequence>
<dbReference type="SUPFAM" id="SSF49452">
    <property type="entry name" value="Starch-binding domain-like"/>
    <property type="match status" value="1"/>
</dbReference>
<dbReference type="InterPro" id="IPR013780">
    <property type="entry name" value="Glyco_hydro_b"/>
</dbReference>
<proteinExistence type="inferred from homology"/>
<dbReference type="SMART" id="SM00642">
    <property type="entry name" value="Aamy"/>
    <property type="match status" value="1"/>
</dbReference>
<dbReference type="AlphaFoldDB" id="A0AAE3ELV8"/>
<dbReference type="EC" id="3.2.1.41" evidence="6"/>
<dbReference type="Gene3D" id="2.60.40.1110">
    <property type="match status" value="1"/>
</dbReference>
<comment type="caution">
    <text evidence="10">The sequence shown here is derived from an EMBL/GenBank/DDBJ whole genome shotgun (WGS) entry which is preliminary data.</text>
</comment>
<comment type="catalytic activity">
    <reaction evidence="5">
        <text>Hydrolysis of (1-&gt;6)-alpha-D-glucosidic linkages in pullulan, amylopectin and glycogen, and in the alpha- and beta-limit dextrins of amylopectin and glycogen.</text>
        <dbReference type="EC" id="3.2.1.41"/>
    </reaction>
</comment>
<evidence type="ECO:0000313" key="11">
    <source>
        <dbReference type="Proteomes" id="UP001198163"/>
    </source>
</evidence>
<dbReference type="InterPro" id="IPR017853">
    <property type="entry name" value="GH"/>
</dbReference>
<evidence type="ECO:0000313" key="10">
    <source>
        <dbReference type="EMBL" id="MCD1655774.1"/>
    </source>
</evidence>
<name>A0AAE3ELV8_9SPIR</name>
<dbReference type="InterPro" id="IPR005323">
    <property type="entry name" value="CBM41_pullulanase"/>
</dbReference>
<dbReference type="Gene3D" id="2.60.40.10">
    <property type="entry name" value="Immunoglobulins"/>
    <property type="match status" value="1"/>
</dbReference>
<evidence type="ECO:0000256" key="2">
    <source>
        <dbReference type="ARBA" id="ARBA00022729"/>
    </source>
</evidence>
<dbReference type="GO" id="GO:0005975">
    <property type="term" value="P:carbohydrate metabolic process"/>
    <property type="evidence" value="ECO:0007669"/>
    <property type="project" value="InterPro"/>
</dbReference>
<dbReference type="Pfam" id="PF02922">
    <property type="entry name" value="CBM_48"/>
    <property type="match status" value="1"/>
</dbReference>
<dbReference type="GO" id="GO:0030246">
    <property type="term" value="F:carbohydrate binding"/>
    <property type="evidence" value="ECO:0007669"/>
    <property type="project" value="InterPro"/>
</dbReference>
<dbReference type="InterPro" id="IPR006047">
    <property type="entry name" value="GH13_cat_dom"/>
</dbReference>
<evidence type="ECO:0000256" key="7">
    <source>
        <dbReference type="ARBA" id="ARBA00029618"/>
    </source>
</evidence>
<dbReference type="Pfam" id="PF00128">
    <property type="entry name" value="Alpha-amylase"/>
    <property type="match status" value="1"/>
</dbReference>
<feature type="domain" description="Glycosyl hydrolase family 13 catalytic" evidence="9">
    <location>
        <begin position="426"/>
        <end position="824"/>
    </location>
</feature>
<dbReference type="InterPro" id="IPR040806">
    <property type="entry name" value="SpuA_C"/>
</dbReference>
<dbReference type="CDD" id="cd02860">
    <property type="entry name" value="E_set_Pullulanase"/>
    <property type="match status" value="1"/>
</dbReference>
<evidence type="ECO:0000256" key="6">
    <source>
        <dbReference type="ARBA" id="ARBA00024062"/>
    </source>
</evidence>
<dbReference type="Gene3D" id="2.60.40.1180">
    <property type="entry name" value="Golgi alpha-mannosidase II"/>
    <property type="match status" value="1"/>
</dbReference>
<dbReference type="PANTHER" id="PTHR43002">
    <property type="entry name" value="GLYCOGEN DEBRANCHING ENZYME"/>
    <property type="match status" value="1"/>
</dbReference>
<dbReference type="CDD" id="cd11341">
    <property type="entry name" value="AmyAc_Pullulanase_LD-like"/>
    <property type="match status" value="1"/>
</dbReference>